<keyword evidence="3 10" id="KW-0813">Transport</keyword>
<comment type="subcellular location">
    <subcellularLocation>
        <location evidence="1 10">Cell inner membrane</location>
    </subcellularLocation>
</comment>
<evidence type="ECO:0000259" key="12">
    <source>
        <dbReference type="Pfam" id="PF21687"/>
    </source>
</evidence>
<evidence type="ECO:0000256" key="7">
    <source>
        <dbReference type="ARBA" id="ARBA00022927"/>
    </source>
</evidence>
<dbReference type="Proteomes" id="UP000621856">
    <property type="component" value="Unassembled WGS sequence"/>
</dbReference>
<dbReference type="Gene3D" id="1.10.40.60">
    <property type="entry name" value="EpsJ-like"/>
    <property type="match status" value="2"/>
</dbReference>
<keyword evidence="4 10" id="KW-1003">Cell membrane</keyword>
<feature type="domain" description="T2SS protein K first SAM-like" evidence="12">
    <location>
        <begin position="109"/>
        <end position="217"/>
    </location>
</feature>
<dbReference type="PIRSF" id="PIRSF002786">
    <property type="entry name" value="XcpX"/>
    <property type="match status" value="1"/>
</dbReference>
<evidence type="ECO:0000256" key="2">
    <source>
        <dbReference type="ARBA" id="ARBA00007246"/>
    </source>
</evidence>
<keyword evidence="8" id="KW-1133">Transmembrane helix</keyword>
<evidence type="ECO:0000313" key="15">
    <source>
        <dbReference type="Proteomes" id="UP000621856"/>
    </source>
</evidence>
<dbReference type="EMBL" id="BMGZ01000003">
    <property type="protein sequence ID" value="GGI00379.1"/>
    <property type="molecule type" value="Genomic_DNA"/>
</dbReference>
<proteinExistence type="inferred from homology"/>
<dbReference type="SUPFAM" id="SSF54523">
    <property type="entry name" value="Pili subunits"/>
    <property type="match status" value="1"/>
</dbReference>
<evidence type="ECO:0000256" key="10">
    <source>
        <dbReference type="PIRNR" id="PIRNR002786"/>
    </source>
</evidence>
<evidence type="ECO:0000313" key="13">
    <source>
        <dbReference type="EMBL" id="GGI00379.1"/>
    </source>
</evidence>
<dbReference type="InterPro" id="IPR049179">
    <property type="entry name" value="T2SSK_SAM-like_2nd"/>
</dbReference>
<evidence type="ECO:0000256" key="6">
    <source>
        <dbReference type="ARBA" id="ARBA00022692"/>
    </source>
</evidence>
<dbReference type="SUPFAM" id="SSF158544">
    <property type="entry name" value="GspK insert domain-like"/>
    <property type="match status" value="2"/>
</dbReference>
<feature type="domain" description="T2SS protein K second SAM-like" evidence="11">
    <location>
        <begin position="223"/>
        <end position="277"/>
    </location>
</feature>
<sequence>MMVPADKIKRQKGVALLIVLVLLASLSVIALAMTQTMRTSTARARSAESLDQIRWYALGAETLAKSVIETQWQAEPARDTREEDWLAAPVRFPIDNGLIEASIVDDTRCFNLNSLVMREEDEFLENPEALERFKLMLAQVGFDQVAQGAVAQGVIDWIDTDSMPGINGSEDSDYGRLSTPYRTGNTLLADMSELRALMWMSPELYNAVKPYVCVHPETEPSPINVNLVTPKDAPLVYAMLGGALEPHEVEGLINDIPAEGFATIDQFWGLPVFSGRTMPESAESSFRLYSSWLRLKANVNYNQAFILQESLLEVSNEGEVSVVARKMGPE</sequence>
<evidence type="ECO:0000256" key="9">
    <source>
        <dbReference type="ARBA" id="ARBA00023136"/>
    </source>
</evidence>
<keyword evidence="5 10" id="KW-0997">Cell inner membrane</keyword>
<dbReference type="PANTHER" id="PTHR38831">
    <property type="entry name" value="TYPE II SECRETION SYSTEM PROTEIN K"/>
    <property type="match status" value="1"/>
</dbReference>
<dbReference type="Gene3D" id="3.30.1300.30">
    <property type="entry name" value="GSPII I/J protein-like"/>
    <property type="match status" value="1"/>
</dbReference>
<name>A0A8J3A5H1_9PROT</name>
<evidence type="ECO:0000256" key="4">
    <source>
        <dbReference type="ARBA" id="ARBA00022475"/>
    </source>
</evidence>
<dbReference type="NCBIfam" id="NF037980">
    <property type="entry name" value="T2SS_GspK"/>
    <property type="match status" value="1"/>
</dbReference>
<evidence type="ECO:0000259" key="11">
    <source>
        <dbReference type="Pfam" id="PF03934"/>
    </source>
</evidence>
<dbReference type="InterPro" id="IPR038072">
    <property type="entry name" value="GspK_central_sf"/>
</dbReference>
<dbReference type="AlphaFoldDB" id="A0A8J3A5H1"/>
<keyword evidence="9 10" id="KW-0472">Membrane</keyword>
<evidence type="ECO:0000313" key="14">
    <source>
        <dbReference type="EMBL" id="NHK29078.1"/>
    </source>
</evidence>
<dbReference type="GO" id="GO:0009306">
    <property type="term" value="P:protein secretion"/>
    <property type="evidence" value="ECO:0007669"/>
    <property type="project" value="InterPro"/>
</dbReference>
<dbReference type="Pfam" id="PF21687">
    <property type="entry name" value="T2SSK_1st"/>
    <property type="match status" value="1"/>
</dbReference>
<evidence type="ECO:0000313" key="16">
    <source>
        <dbReference type="Proteomes" id="UP000818603"/>
    </source>
</evidence>
<comment type="caution">
    <text evidence="13">The sequence shown here is derived from an EMBL/GenBank/DDBJ whole genome shotgun (WGS) entry which is preliminary data.</text>
</comment>
<dbReference type="Proteomes" id="UP000818603">
    <property type="component" value="Unassembled WGS sequence"/>
</dbReference>
<dbReference type="RefSeq" id="WP_166426555.1">
    <property type="nucleotide sequence ID" value="NZ_BMGZ01000003.1"/>
</dbReference>
<gene>
    <name evidence="13" type="primary">xcsK</name>
    <name evidence="14" type="synonym">gspK</name>
    <name evidence="14" type="ORF">FF098_014235</name>
    <name evidence="13" type="ORF">GCM10011355_28530</name>
</gene>
<keyword evidence="6" id="KW-0812">Transmembrane</keyword>
<evidence type="ECO:0000256" key="3">
    <source>
        <dbReference type="ARBA" id="ARBA00022448"/>
    </source>
</evidence>
<dbReference type="GO" id="GO:0005886">
    <property type="term" value="C:plasma membrane"/>
    <property type="evidence" value="ECO:0007669"/>
    <property type="project" value="UniProtKB-SubCell"/>
</dbReference>
<dbReference type="InterPro" id="IPR045584">
    <property type="entry name" value="Pilin-like"/>
</dbReference>
<dbReference type="EMBL" id="VCJR02000003">
    <property type="protein sequence ID" value="NHK29078.1"/>
    <property type="molecule type" value="Genomic_DNA"/>
</dbReference>
<evidence type="ECO:0000256" key="8">
    <source>
        <dbReference type="ARBA" id="ARBA00022989"/>
    </source>
</evidence>
<organism evidence="13 15">
    <name type="scientific">Aquisalinus luteolus</name>
    <dbReference type="NCBI Taxonomy" id="1566827"/>
    <lineage>
        <taxon>Bacteria</taxon>
        <taxon>Pseudomonadati</taxon>
        <taxon>Pseudomonadota</taxon>
        <taxon>Alphaproteobacteria</taxon>
        <taxon>Parvularculales</taxon>
        <taxon>Parvularculaceae</taxon>
        <taxon>Aquisalinus</taxon>
    </lineage>
</organism>
<dbReference type="Pfam" id="PF03934">
    <property type="entry name" value="T2SSK"/>
    <property type="match status" value="1"/>
</dbReference>
<keyword evidence="16" id="KW-1185">Reference proteome</keyword>
<dbReference type="PANTHER" id="PTHR38831:SF1">
    <property type="entry name" value="TYPE II SECRETION SYSTEM PROTEIN K-RELATED"/>
    <property type="match status" value="1"/>
</dbReference>
<comment type="similarity">
    <text evidence="2 10">Belongs to the GSP K family.</text>
</comment>
<reference evidence="14 16" key="2">
    <citation type="submission" date="2020-02" db="EMBL/GenBank/DDBJ databases">
        <title>Genome sequence of Parvularcula flava strain NH6-79.</title>
        <authorList>
            <person name="Abdul Karim M.H."/>
            <person name="Lam M.Q."/>
            <person name="Chen S.J."/>
            <person name="Yahya A."/>
            <person name="Shahir S."/>
            <person name="Shamsir M.S."/>
            <person name="Chong C.S."/>
        </authorList>
    </citation>
    <scope>NUCLEOTIDE SEQUENCE [LARGE SCALE GENOMIC DNA]</scope>
    <source>
        <strain evidence="14 16">NH6-79</strain>
    </source>
</reference>
<dbReference type="InterPro" id="IPR005628">
    <property type="entry name" value="GspK"/>
</dbReference>
<protein>
    <recommendedName>
        <fullName evidence="10">Type II secretion system protein K</fullName>
    </recommendedName>
</protein>
<accession>A0A8J3A5H1</accession>
<dbReference type="InterPro" id="IPR049031">
    <property type="entry name" value="T2SSK_SAM-like_1st"/>
</dbReference>
<keyword evidence="7" id="KW-0653">Protein transport</keyword>
<evidence type="ECO:0000256" key="5">
    <source>
        <dbReference type="ARBA" id="ARBA00022519"/>
    </source>
</evidence>
<reference evidence="13" key="3">
    <citation type="submission" date="2020-09" db="EMBL/GenBank/DDBJ databases">
        <authorList>
            <person name="Sun Q."/>
            <person name="Zhou Y."/>
        </authorList>
    </citation>
    <scope>NUCLEOTIDE SEQUENCE</scope>
    <source>
        <strain evidence="13">CGMCC 1.14984</strain>
    </source>
</reference>
<reference evidence="13" key="1">
    <citation type="journal article" date="2014" name="Int. J. Syst. Evol. Microbiol.">
        <title>Complete genome sequence of Corynebacterium casei LMG S-19264T (=DSM 44701T), isolated from a smear-ripened cheese.</title>
        <authorList>
            <consortium name="US DOE Joint Genome Institute (JGI-PGF)"/>
            <person name="Walter F."/>
            <person name="Albersmeier A."/>
            <person name="Kalinowski J."/>
            <person name="Ruckert C."/>
        </authorList>
    </citation>
    <scope>NUCLEOTIDE SEQUENCE</scope>
    <source>
        <strain evidence="13">CGMCC 1.14984</strain>
    </source>
</reference>
<evidence type="ECO:0000256" key="1">
    <source>
        <dbReference type="ARBA" id="ARBA00004533"/>
    </source>
</evidence>